<evidence type="ECO:0000313" key="1">
    <source>
        <dbReference type="EMBL" id="CAK26783.1"/>
    </source>
</evidence>
<comment type="miscellaneous">
    <text evidence="1">The sequence shown here is derived from an EMBL/GenBank/DDBJ third party annotation (TPA) entry.</text>
</comment>
<sequence length="525" mass="60973">MAKIWLNIFQPKMQLAACTDCHKLHNVKDIIAYKEEGKVAIMNCPYKEYPNNPISSRNHQCNNPLSILKKNKDATIVVPRMFYPKPNIRQQLSILYQRPDFENMLKLSGTQRNENNIYSDIYDGKVWKNFPFDGSTFFTTETATTHLGLLLNLDWFQPFSYTQHSTGAIYASICNLPRSERNKPENIIYLGFLPGPKEAGLERINHYLAPIVDELLELWKGWKVPKTHQFSNGLEIKVALIVGSSDTPATRKLFGHGSAVMKCYRCDKRTTYSEEFRKTHYGGMQDYNEWVTKPADLLLHRQYAHEWLQCNSKSSREAHFKVHGIRWTEVLRLPYMDPIRFAVVDPMHCLFLGVAKWIIKSIFVNQKKLTMEQLRVAQNRMDNIDLPSDIGRIPPKIAIGNDGFSNLTADQWKTFIMIYSTSILWDMLDDNDRKILGHFVRACNLLVARFITDDDLKEAQERLKDMAYLIEYTYGPEFITSNIHLALHIPDCCRDYGPIYSFWLFPFERLNGYIGKFTSVSFNCL</sequence>
<dbReference type="VEuPathDB" id="FungiDB:RhiirA1_503366"/>
<dbReference type="VEuPathDB" id="FungiDB:RhiirFUN_015835"/>
<dbReference type="VEuPathDB" id="FungiDB:RhiirA1_402464"/>
<protein>
    <submittedName>
        <fullName evidence="1">Transposase domain-containing protein</fullName>
    </submittedName>
</protein>
<dbReference type="InterPro" id="IPR004242">
    <property type="entry name" value="Transposase_21"/>
</dbReference>
<organism evidence="1">
    <name type="scientific">Rhizophagus irregularis</name>
    <name type="common">Arbuscular mycorrhizal fungus</name>
    <name type="synonym">Glomus intraradices</name>
    <dbReference type="NCBI Taxonomy" id="4876"/>
    <lineage>
        <taxon>Eukaryota</taxon>
        <taxon>Fungi</taxon>
        <taxon>Fungi incertae sedis</taxon>
        <taxon>Mucoromycota</taxon>
        <taxon>Glomeromycotina</taxon>
        <taxon>Glomeromycetes</taxon>
        <taxon>Glomerales</taxon>
        <taxon>Glomeraceae</taxon>
        <taxon>Rhizophagus</taxon>
    </lineage>
</organism>
<dbReference type="VEuPathDB" id="FungiDB:FUN_019591"/>
<name>A0JPS0_RHIIR</name>
<dbReference type="VEuPathDB" id="FungiDB:RhiirFUN_014482"/>
<dbReference type="PANTHER" id="PTHR46579">
    <property type="entry name" value="F5/8 TYPE C DOMAIN-CONTAINING PROTEIN-RELATED"/>
    <property type="match status" value="1"/>
</dbReference>
<dbReference type="EMBL" id="BN000952">
    <property type="protein sequence ID" value="CAK26783.1"/>
    <property type="molecule type" value="Genomic_DNA"/>
</dbReference>
<dbReference type="PANTHER" id="PTHR46579:SF2">
    <property type="entry name" value="C2H2-TYPE DOMAIN-CONTAINING PROTEIN"/>
    <property type="match status" value="1"/>
</dbReference>
<dbReference type="AlphaFoldDB" id="A0JPS0"/>
<dbReference type="Pfam" id="PF02992">
    <property type="entry name" value="Transposase_21"/>
    <property type="match status" value="1"/>
</dbReference>
<accession>A0JPS0</accession>
<proteinExistence type="predicted"/>
<reference evidence="1" key="1">
    <citation type="journal article" date="2006" name="BMC Evol. Biol.">
        <title>SmTRC1, a novel Schistosoma mansoni DNA transposon, discloses new families of animal and fungi transposons belonging to the CACTA superfamily.</title>
        <authorList>
            <person name="DeMarco R."/>
            <person name="Venancio T.M."/>
            <person name="Verjovski-Almeida S."/>
        </authorList>
    </citation>
    <scope>NUCLEOTIDE SEQUENCE</scope>
</reference>